<evidence type="ECO:0000313" key="46">
    <source>
        <dbReference type="Proteomes" id="UP001642540"/>
    </source>
</evidence>
<evidence type="ECO:0000256" key="4">
    <source>
        <dbReference type="ARBA" id="ARBA00004374"/>
    </source>
</evidence>
<evidence type="ECO:0000256" key="3">
    <source>
        <dbReference type="ARBA" id="ARBA00004337"/>
    </source>
</evidence>
<dbReference type="Proteomes" id="UP001642540">
    <property type="component" value="Unassembled WGS sequence"/>
</dbReference>
<dbReference type="Pfam" id="PF00664">
    <property type="entry name" value="ABC_membrane"/>
    <property type="match status" value="1"/>
</dbReference>
<reference evidence="45 46" key="1">
    <citation type="submission" date="2024-08" db="EMBL/GenBank/DDBJ databases">
        <authorList>
            <person name="Cucini C."/>
            <person name="Frati F."/>
        </authorList>
    </citation>
    <scope>NUCLEOTIDE SEQUENCE [LARGE SCALE GENOMIC DNA]</scope>
</reference>
<evidence type="ECO:0000256" key="36">
    <source>
        <dbReference type="ARBA" id="ARBA00048309"/>
    </source>
</evidence>
<dbReference type="InterPro" id="IPR003593">
    <property type="entry name" value="AAA+_ATPase"/>
</dbReference>
<dbReference type="InterPro" id="IPR017871">
    <property type="entry name" value="ABC_transporter-like_CS"/>
</dbReference>
<dbReference type="PANTHER" id="PTHR24221:SF654">
    <property type="entry name" value="ATP-BINDING CASSETTE SUB-FAMILY B MEMBER 6"/>
    <property type="match status" value="1"/>
</dbReference>
<comment type="catalytic activity">
    <reaction evidence="40">
        <text>coproporphyrin I(in) + ATP + H2O = coproporphyrin I(out) + ADP + phosphate + H(+)</text>
        <dbReference type="Rhea" id="RHEA:66768"/>
        <dbReference type="ChEBI" id="CHEBI:15377"/>
        <dbReference type="ChEBI" id="CHEBI:15378"/>
        <dbReference type="ChEBI" id="CHEBI:30616"/>
        <dbReference type="ChEBI" id="CHEBI:43474"/>
        <dbReference type="ChEBI" id="CHEBI:167478"/>
        <dbReference type="ChEBI" id="CHEBI:456216"/>
    </reaction>
    <physiologicalReaction direction="left-to-right" evidence="40">
        <dbReference type="Rhea" id="RHEA:66769"/>
    </physiologicalReaction>
</comment>
<comment type="catalytic activity">
    <reaction evidence="38">
        <text>uroporphyrin III(in) + ATP + H2O = uroporphyrin III(out) + ADP + phosphate + H(+)</text>
        <dbReference type="Rhea" id="RHEA:66776"/>
        <dbReference type="ChEBI" id="CHEBI:15377"/>
        <dbReference type="ChEBI" id="CHEBI:15378"/>
        <dbReference type="ChEBI" id="CHEBI:30616"/>
        <dbReference type="ChEBI" id="CHEBI:43474"/>
        <dbReference type="ChEBI" id="CHEBI:167479"/>
        <dbReference type="ChEBI" id="CHEBI:456216"/>
    </reaction>
    <physiologicalReaction direction="left-to-right" evidence="38">
        <dbReference type="Rhea" id="RHEA:66777"/>
    </physiologicalReaction>
</comment>
<feature type="transmembrane region" description="Helical" evidence="42">
    <location>
        <begin position="546"/>
        <end position="567"/>
    </location>
</feature>
<dbReference type="Pfam" id="PF16185">
    <property type="entry name" value="MTABC_N"/>
    <property type="match status" value="1"/>
</dbReference>
<dbReference type="PROSITE" id="PS50893">
    <property type="entry name" value="ABC_TRANSPORTER_2"/>
    <property type="match status" value="1"/>
</dbReference>
<evidence type="ECO:0000256" key="18">
    <source>
        <dbReference type="ARBA" id="ARBA00022787"/>
    </source>
</evidence>
<keyword evidence="18" id="KW-1000">Mitochondrion outer membrane</keyword>
<keyword evidence="12" id="KW-0813">Transport</keyword>
<evidence type="ECO:0000256" key="12">
    <source>
        <dbReference type="ARBA" id="ARBA00022448"/>
    </source>
</evidence>
<evidence type="ECO:0000256" key="28">
    <source>
        <dbReference type="ARBA" id="ARBA00024320"/>
    </source>
</evidence>
<dbReference type="EMBL" id="CAXLJM020000022">
    <property type="protein sequence ID" value="CAL8088073.1"/>
    <property type="molecule type" value="Genomic_DNA"/>
</dbReference>
<evidence type="ECO:0000256" key="16">
    <source>
        <dbReference type="ARBA" id="ARBA00022741"/>
    </source>
</evidence>
<evidence type="ECO:0000256" key="40">
    <source>
        <dbReference type="ARBA" id="ARBA00049398"/>
    </source>
</evidence>
<dbReference type="EC" id="7.6.2.5" evidence="30"/>
<accession>A0ABP1Q5J7</accession>
<organism evidence="45 46">
    <name type="scientific">Orchesella dallaii</name>
    <dbReference type="NCBI Taxonomy" id="48710"/>
    <lineage>
        <taxon>Eukaryota</taxon>
        <taxon>Metazoa</taxon>
        <taxon>Ecdysozoa</taxon>
        <taxon>Arthropoda</taxon>
        <taxon>Hexapoda</taxon>
        <taxon>Collembola</taxon>
        <taxon>Entomobryomorpha</taxon>
        <taxon>Entomobryoidea</taxon>
        <taxon>Orchesellidae</taxon>
        <taxon>Orchesellinae</taxon>
        <taxon>Orchesella</taxon>
    </lineage>
</organism>
<gene>
    <name evidence="45" type="ORF">ODALV1_LOCUS6939</name>
</gene>
<keyword evidence="46" id="KW-1185">Reference proteome</keyword>
<evidence type="ECO:0000256" key="33">
    <source>
        <dbReference type="ARBA" id="ARBA00047649"/>
    </source>
</evidence>
<dbReference type="Pfam" id="PF00005">
    <property type="entry name" value="ABC_tran"/>
    <property type="match status" value="1"/>
</dbReference>
<evidence type="ECO:0000256" key="13">
    <source>
        <dbReference type="ARBA" id="ARBA00022475"/>
    </source>
</evidence>
<dbReference type="InterPro" id="IPR027417">
    <property type="entry name" value="P-loop_NTPase"/>
</dbReference>
<evidence type="ECO:0000256" key="5">
    <source>
        <dbReference type="ARBA" id="ARBA00004414"/>
    </source>
</evidence>
<evidence type="ECO:0000256" key="21">
    <source>
        <dbReference type="ARBA" id="ARBA00022967"/>
    </source>
</evidence>
<evidence type="ECO:0000256" key="30">
    <source>
        <dbReference type="ARBA" id="ARBA00024385"/>
    </source>
</evidence>
<comment type="catalytic activity">
    <reaction evidence="34">
        <text>coproporphyrinogen III(in) + ATP + H2O = coproporphyrinogen III(out) + ADP + phosphate + H(+)</text>
        <dbReference type="Rhea" id="RHEA:66680"/>
        <dbReference type="ChEBI" id="CHEBI:15377"/>
        <dbReference type="ChEBI" id="CHEBI:15378"/>
        <dbReference type="ChEBI" id="CHEBI:30616"/>
        <dbReference type="ChEBI" id="CHEBI:43474"/>
        <dbReference type="ChEBI" id="CHEBI:57309"/>
        <dbReference type="ChEBI" id="CHEBI:456216"/>
    </reaction>
    <physiologicalReaction direction="left-to-right" evidence="34">
        <dbReference type="Rhea" id="RHEA:66681"/>
    </physiologicalReaction>
</comment>
<evidence type="ECO:0000256" key="25">
    <source>
        <dbReference type="ARBA" id="ARBA00023136"/>
    </source>
</evidence>
<dbReference type="SUPFAM" id="SSF52540">
    <property type="entry name" value="P-loop containing nucleoside triphosphate hydrolases"/>
    <property type="match status" value="1"/>
</dbReference>
<evidence type="ECO:0000256" key="2">
    <source>
        <dbReference type="ARBA" id="ARBA00004333"/>
    </source>
</evidence>
<proteinExistence type="inferred from homology"/>
<evidence type="ECO:0000256" key="24">
    <source>
        <dbReference type="ARBA" id="ARBA00023128"/>
    </source>
</evidence>
<dbReference type="SUPFAM" id="SSF90123">
    <property type="entry name" value="ABC transporter transmembrane region"/>
    <property type="match status" value="1"/>
</dbReference>
<feature type="transmembrane region" description="Helical" evidence="42">
    <location>
        <begin position="36"/>
        <end position="57"/>
    </location>
</feature>
<keyword evidence="21" id="KW-1278">Translocase</keyword>
<protein>
    <recommendedName>
        <fullName evidence="31">ATP-binding cassette sub-family B member 6</fullName>
        <ecNumber evidence="30">7.6.2.5</ecNumber>
    </recommendedName>
    <alternativeName>
        <fullName evidence="32">ABC-type heme transporter ABCB6</fullName>
    </alternativeName>
</protein>
<evidence type="ECO:0000256" key="39">
    <source>
        <dbReference type="ARBA" id="ARBA00048636"/>
    </source>
</evidence>
<evidence type="ECO:0000256" key="32">
    <source>
        <dbReference type="ARBA" id="ARBA00031413"/>
    </source>
</evidence>
<dbReference type="PANTHER" id="PTHR24221">
    <property type="entry name" value="ATP-BINDING CASSETTE SUB-FAMILY B"/>
    <property type="match status" value="1"/>
</dbReference>
<evidence type="ECO:0000256" key="8">
    <source>
        <dbReference type="ARBA" id="ARBA00004651"/>
    </source>
</evidence>
<evidence type="ECO:0000256" key="9">
    <source>
        <dbReference type="ARBA" id="ARBA00004653"/>
    </source>
</evidence>
<evidence type="ECO:0000259" key="43">
    <source>
        <dbReference type="PROSITE" id="PS50893"/>
    </source>
</evidence>
<sequence length="873" mass="98105">MSKMLLLIKDYCPPNETLVPHILRDGGVSQCFAETISSSVTLGFILLFGTIQFFFYRKYAIEVQHYTLPYSRLFGLQMMLNGLMPLVVFGQVAVKVFLGDPQAIYGYMLLSLIQGLLAWPLVCVLIIRERIYMLPAPPARGHGVILLMFWTAAFAFENLALLNIYSEDWFFKLKTPKDIVLLCIYICKYMFTGLVFMLGIRAPGIPTVRHSDSFTRLHPDGDDEPRGTVSSGSAFGNLRHKIKLLMPFIWPSKSFWLQFNVIICFIILIAGRVTNLFVPIYNKKIVDSMTILSNSSSEDRTFSLPFGGGPSHLAFRWDFILIMVGLKLLQGGGAGGTGVLNNFRSLLWISVEQYTTREVQIQFFGHLHRLSLRWHLQRKTGEVLRAMDRGTDSINNILNYLIFSILPTIADIIIAISFLTSSFSVWFGLIVFIAMVLYLICTFAVTEWRTKFRRTMNLSDNEQRQRAIDSLLNFETVKYYANENYETNRYSESILKYQKDEYKVTASLCVLNFLQLVIINGALLIGSLLCVKMVVDHEGGFTVGDYILFTTYLMQLYAPLNYFGTYYRMLQKCFIDMENMLDLFKEEEEVKDAPGARDLIVKSGVIEFRNVCFSYVPEKSVLKNVSFCVPAGQSVALVGPSGGGKTSIIRLLFRFYDPVSGDIFIDGQNVKVITQQSLRKSIGVVPQDTVLFNDSIKYNILYGKVGSSEGQMLEAARCAHIHERIASFPEQYDTTVGERGLKLSGGEKQRVAIARTLLKNPAIILLDEATSALDTHTERQIQTSLQRLCADRTSIIVAHRLSTIVDCDQILVLKDGCIVEGGSHQELISANGVYASMWNDQLRNDSNSNLVAGAAAGASSSQSNDIPRSPNEP</sequence>
<comment type="catalytic activity">
    <reaction evidence="39">
        <text>coproporphyrin III(in) + ATP + H2O = coproporphyrin III(out) + ADP + phosphate + H(+)</text>
        <dbReference type="Rhea" id="RHEA:66664"/>
        <dbReference type="ChEBI" id="CHEBI:15377"/>
        <dbReference type="ChEBI" id="CHEBI:15378"/>
        <dbReference type="ChEBI" id="CHEBI:30616"/>
        <dbReference type="ChEBI" id="CHEBI:43474"/>
        <dbReference type="ChEBI" id="CHEBI:131725"/>
        <dbReference type="ChEBI" id="CHEBI:456216"/>
    </reaction>
    <physiologicalReaction direction="left-to-right" evidence="39">
        <dbReference type="Rhea" id="RHEA:66665"/>
    </physiologicalReaction>
</comment>
<dbReference type="Gene3D" id="1.20.1560.10">
    <property type="entry name" value="ABC transporter type 1, transmembrane domain"/>
    <property type="match status" value="1"/>
</dbReference>
<dbReference type="CDD" id="cd18581">
    <property type="entry name" value="ABC_6TM_ABCB6"/>
    <property type="match status" value="1"/>
</dbReference>
<keyword evidence="23" id="KW-0333">Golgi apparatus</keyword>
<dbReference type="InterPro" id="IPR003439">
    <property type="entry name" value="ABC_transporter-like_ATP-bd"/>
</dbReference>
<comment type="subunit">
    <text evidence="11">Homodimer.</text>
</comment>
<evidence type="ECO:0000256" key="37">
    <source>
        <dbReference type="ARBA" id="ARBA00048455"/>
    </source>
</evidence>
<evidence type="ECO:0000256" key="42">
    <source>
        <dbReference type="SAM" id="Phobius"/>
    </source>
</evidence>
<keyword evidence="14" id="KW-0964">Secreted</keyword>
<keyword evidence="16" id="KW-0547">Nucleotide-binding</keyword>
<comment type="catalytic activity">
    <reaction evidence="33">
        <text>heme b(in) + ATP + H2O = heme b(out) + ADP + phosphate + H(+)</text>
        <dbReference type="Rhea" id="RHEA:19261"/>
        <dbReference type="ChEBI" id="CHEBI:15377"/>
        <dbReference type="ChEBI" id="CHEBI:15378"/>
        <dbReference type="ChEBI" id="CHEBI:30616"/>
        <dbReference type="ChEBI" id="CHEBI:43474"/>
        <dbReference type="ChEBI" id="CHEBI:60344"/>
        <dbReference type="ChEBI" id="CHEBI:456216"/>
        <dbReference type="EC" id="7.6.2.5"/>
    </reaction>
    <physiologicalReaction direction="left-to-right" evidence="33">
        <dbReference type="Rhea" id="RHEA:19262"/>
    </physiologicalReaction>
</comment>
<dbReference type="PROSITE" id="PS50929">
    <property type="entry name" value="ABC_TM1F"/>
    <property type="match status" value="1"/>
</dbReference>
<feature type="transmembrane region" description="Helical" evidence="42">
    <location>
        <begin position="397"/>
        <end position="419"/>
    </location>
</feature>
<comment type="catalytic activity">
    <reaction evidence="35">
        <text>uroporphyrin I(in) + ATP + H2O = uroporphyrin I(out) + ADP + phosphate + H(+)</text>
        <dbReference type="Rhea" id="RHEA:66772"/>
        <dbReference type="ChEBI" id="CHEBI:15377"/>
        <dbReference type="ChEBI" id="CHEBI:15378"/>
        <dbReference type="ChEBI" id="CHEBI:30616"/>
        <dbReference type="ChEBI" id="CHEBI:43474"/>
        <dbReference type="ChEBI" id="CHEBI:167480"/>
        <dbReference type="ChEBI" id="CHEBI:456216"/>
    </reaction>
    <physiologicalReaction direction="left-to-right" evidence="35">
        <dbReference type="Rhea" id="RHEA:66773"/>
    </physiologicalReaction>
</comment>
<evidence type="ECO:0000256" key="41">
    <source>
        <dbReference type="SAM" id="MobiDB-lite"/>
    </source>
</evidence>
<keyword evidence="17" id="KW-0967">Endosome</keyword>
<comment type="subcellular location">
    <subcellularLocation>
        <location evidence="8">Cell membrane</location>
        <topology evidence="8">Multi-pass membrane protein</topology>
    </subcellularLocation>
    <subcellularLocation>
        <location evidence="1">Early endosome membrane</location>
    </subcellularLocation>
    <subcellularLocation>
        <location evidence="6">Endoplasmic reticulum membrane</location>
        <topology evidence="6">Multi-pass membrane protein</topology>
    </subcellularLocation>
    <subcellularLocation>
        <location evidence="3">Endosome membrane</location>
        <topology evidence="3">Multi-pass membrane protein</topology>
    </subcellularLocation>
    <subcellularLocation>
        <location evidence="2">Endosome</location>
        <location evidence="2">Multivesicular body membrane</location>
    </subcellularLocation>
    <subcellularLocation>
        <location evidence="9">Golgi apparatus membrane</location>
        <topology evidence="9">Multi-pass membrane protein</topology>
    </subcellularLocation>
    <subcellularLocation>
        <location evidence="5">Late endosome membrane</location>
    </subcellularLocation>
    <subcellularLocation>
        <location evidence="10">Lysosome membrane</location>
    </subcellularLocation>
    <subcellularLocation>
        <location evidence="28">Melanosome membrane</location>
    </subcellularLocation>
    <subcellularLocation>
        <location evidence="4">Mitochondrion outer membrane</location>
        <topology evidence="4">Multi-pass membrane protein</topology>
    </subcellularLocation>
    <subcellularLocation>
        <location evidence="7">Secreted</location>
        <location evidence="7">Extracellular exosome</location>
    </subcellularLocation>
</comment>
<evidence type="ECO:0000256" key="11">
    <source>
        <dbReference type="ARBA" id="ARBA00011738"/>
    </source>
</evidence>
<feature type="region of interest" description="Disordered" evidence="41">
    <location>
        <begin position="853"/>
        <end position="873"/>
    </location>
</feature>
<keyword evidence="15 42" id="KW-0812">Transmembrane</keyword>
<keyword evidence="24" id="KW-0496">Mitochondrion</keyword>
<evidence type="ECO:0000256" key="22">
    <source>
        <dbReference type="ARBA" id="ARBA00022989"/>
    </source>
</evidence>
<evidence type="ECO:0000256" key="6">
    <source>
        <dbReference type="ARBA" id="ARBA00004477"/>
    </source>
</evidence>
<comment type="similarity">
    <text evidence="29">Belongs to the ABC transporter superfamily. ABCB family. Heavy Metal importer (TC 3.A.1.210) subfamily.</text>
</comment>
<evidence type="ECO:0000256" key="23">
    <source>
        <dbReference type="ARBA" id="ARBA00023034"/>
    </source>
</evidence>
<keyword evidence="19" id="KW-0256">Endoplasmic reticulum</keyword>
<evidence type="ECO:0000256" key="26">
    <source>
        <dbReference type="ARBA" id="ARBA00023157"/>
    </source>
</evidence>
<keyword evidence="25 42" id="KW-0472">Membrane</keyword>
<feature type="transmembrane region" description="Helical" evidence="42">
    <location>
        <begin position="104"/>
        <end position="127"/>
    </location>
</feature>
<feature type="domain" description="ABC transporter" evidence="43">
    <location>
        <begin position="606"/>
        <end position="840"/>
    </location>
</feature>
<dbReference type="SMART" id="SM00382">
    <property type="entry name" value="AAA"/>
    <property type="match status" value="1"/>
</dbReference>
<keyword evidence="27" id="KW-0458">Lysosome</keyword>
<evidence type="ECO:0000256" key="7">
    <source>
        <dbReference type="ARBA" id="ARBA00004550"/>
    </source>
</evidence>
<evidence type="ECO:0000256" key="20">
    <source>
        <dbReference type="ARBA" id="ARBA00022840"/>
    </source>
</evidence>
<evidence type="ECO:0000256" key="31">
    <source>
        <dbReference type="ARBA" id="ARBA00024439"/>
    </source>
</evidence>
<keyword evidence="13" id="KW-1003">Cell membrane</keyword>
<dbReference type="CDD" id="cd03253">
    <property type="entry name" value="ABCC_ATM1_transporter"/>
    <property type="match status" value="1"/>
</dbReference>
<evidence type="ECO:0000313" key="45">
    <source>
        <dbReference type="EMBL" id="CAL8088073.1"/>
    </source>
</evidence>
<evidence type="ECO:0000256" key="34">
    <source>
        <dbReference type="ARBA" id="ARBA00047753"/>
    </source>
</evidence>
<comment type="catalytic activity">
    <reaction evidence="37">
        <text>pheophorbide a(in) + ATP + H2O = pheophorbide a(out) + ADP + phosphate + H(+)</text>
        <dbReference type="Rhea" id="RHEA:61360"/>
        <dbReference type="ChEBI" id="CHEBI:15377"/>
        <dbReference type="ChEBI" id="CHEBI:15378"/>
        <dbReference type="ChEBI" id="CHEBI:30616"/>
        <dbReference type="ChEBI" id="CHEBI:43474"/>
        <dbReference type="ChEBI" id="CHEBI:58687"/>
        <dbReference type="ChEBI" id="CHEBI:456216"/>
    </reaction>
    <physiologicalReaction direction="left-to-right" evidence="37">
        <dbReference type="Rhea" id="RHEA:61361"/>
    </physiologicalReaction>
</comment>
<feature type="compositionally biased region" description="Low complexity" evidence="41">
    <location>
        <begin position="853"/>
        <end position="864"/>
    </location>
</feature>
<keyword evidence="22 42" id="KW-1133">Transmembrane helix</keyword>
<evidence type="ECO:0000256" key="27">
    <source>
        <dbReference type="ARBA" id="ARBA00023228"/>
    </source>
</evidence>
<dbReference type="Gene3D" id="3.40.50.300">
    <property type="entry name" value="P-loop containing nucleotide triphosphate hydrolases"/>
    <property type="match status" value="1"/>
</dbReference>
<dbReference type="PROSITE" id="PS00211">
    <property type="entry name" value="ABC_TRANSPORTER_1"/>
    <property type="match status" value="1"/>
</dbReference>
<evidence type="ECO:0000256" key="15">
    <source>
        <dbReference type="ARBA" id="ARBA00022692"/>
    </source>
</evidence>
<evidence type="ECO:0000256" key="35">
    <source>
        <dbReference type="ARBA" id="ARBA00047789"/>
    </source>
</evidence>
<evidence type="ECO:0000256" key="19">
    <source>
        <dbReference type="ARBA" id="ARBA00022824"/>
    </source>
</evidence>
<keyword evidence="20" id="KW-0067">ATP-binding</keyword>
<feature type="transmembrane region" description="Helical" evidence="42">
    <location>
        <begin position="504"/>
        <end position="526"/>
    </location>
</feature>
<dbReference type="InterPro" id="IPR011527">
    <property type="entry name" value="ABC1_TM_dom"/>
</dbReference>
<feature type="transmembrane region" description="Helical" evidence="42">
    <location>
        <begin position="255"/>
        <end position="273"/>
    </location>
</feature>
<evidence type="ECO:0000256" key="17">
    <source>
        <dbReference type="ARBA" id="ARBA00022753"/>
    </source>
</evidence>
<feature type="transmembrane region" description="Helical" evidence="42">
    <location>
        <begin position="179"/>
        <end position="200"/>
    </location>
</feature>
<evidence type="ECO:0000256" key="14">
    <source>
        <dbReference type="ARBA" id="ARBA00022525"/>
    </source>
</evidence>
<evidence type="ECO:0000256" key="1">
    <source>
        <dbReference type="ARBA" id="ARBA00004146"/>
    </source>
</evidence>
<evidence type="ECO:0000256" key="10">
    <source>
        <dbReference type="ARBA" id="ARBA00004656"/>
    </source>
</evidence>
<dbReference type="InterPro" id="IPR032410">
    <property type="entry name" value="ABCB6_N"/>
</dbReference>
<dbReference type="InterPro" id="IPR036640">
    <property type="entry name" value="ABC1_TM_sf"/>
</dbReference>
<name>A0ABP1Q5J7_9HEXA</name>
<feature type="transmembrane region" description="Helical" evidence="42">
    <location>
        <begin position="139"/>
        <end position="159"/>
    </location>
</feature>
<evidence type="ECO:0000259" key="44">
    <source>
        <dbReference type="PROSITE" id="PS50929"/>
    </source>
</evidence>
<feature type="transmembrane region" description="Helical" evidence="42">
    <location>
        <begin position="425"/>
        <end position="446"/>
    </location>
</feature>
<keyword evidence="26" id="KW-1015">Disulfide bond</keyword>
<evidence type="ECO:0000256" key="29">
    <source>
        <dbReference type="ARBA" id="ARBA00024363"/>
    </source>
</evidence>
<comment type="caution">
    <text evidence="45">The sequence shown here is derived from an EMBL/GenBank/DDBJ whole genome shotgun (WGS) entry which is preliminary data.</text>
</comment>
<evidence type="ECO:0000256" key="38">
    <source>
        <dbReference type="ARBA" id="ARBA00048510"/>
    </source>
</evidence>
<feature type="transmembrane region" description="Helical" evidence="42">
    <location>
        <begin position="78"/>
        <end position="98"/>
    </location>
</feature>
<comment type="catalytic activity">
    <reaction evidence="36">
        <text>protoporphyrin IX(in) + ATP + H2O = protoporphyrin IX(out) + ADP + phosphate + H(+)</text>
        <dbReference type="Rhea" id="RHEA:61336"/>
        <dbReference type="ChEBI" id="CHEBI:15377"/>
        <dbReference type="ChEBI" id="CHEBI:15378"/>
        <dbReference type="ChEBI" id="CHEBI:30616"/>
        <dbReference type="ChEBI" id="CHEBI:43474"/>
        <dbReference type="ChEBI" id="CHEBI:57306"/>
        <dbReference type="ChEBI" id="CHEBI:456216"/>
    </reaction>
    <physiologicalReaction direction="left-to-right" evidence="36">
        <dbReference type="Rhea" id="RHEA:61337"/>
    </physiologicalReaction>
</comment>
<feature type="domain" description="ABC transmembrane type-1" evidence="44">
    <location>
        <begin position="262"/>
        <end position="572"/>
    </location>
</feature>
<dbReference type="InterPro" id="IPR039421">
    <property type="entry name" value="Type_1_exporter"/>
</dbReference>